<organism evidence="1 2">
    <name type="scientific">Glycomyces algeriensis</name>
    <dbReference type="NCBI Taxonomy" id="256037"/>
    <lineage>
        <taxon>Bacteria</taxon>
        <taxon>Bacillati</taxon>
        <taxon>Actinomycetota</taxon>
        <taxon>Actinomycetes</taxon>
        <taxon>Glycomycetales</taxon>
        <taxon>Glycomycetaceae</taxon>
        <taxon>Glycomyces</taxon>
    </lineage>
</organism>
<name>A0A9W6LI26_9ACTN</name>
<reference evidence="1" key="1">
    <citation type="submission" date="2022-12" db="EMBL/GenBank/DDBJ databases">
        <title>Reference genome sequencing for broad-spectrum identification of bacterial and archaeal isolates by mass spectrometry.</title>
        <authorList>
            <person name="Sekiguchi Y."/>
            <person name="Tourlousse D.M."/>
        </authorList>
    </citation>
    <scope>NUCLEOTIDE SEQUENCE</scope>
    <source>
        <strain evidence="1">LLR39Z86</strain>
    </source>
</reference>
<accession>A0A9W6LI26</accession>
<protein>
    <submittedName>
        <fullName evidence="1">Uncharacterized protein</fullName>
    </submittedName>
</protein>
<gene>
    <name evidence="1" type="ORF">GALLR39Z86_31110</name>
</gene>
<proteinExistence type="predicted"/>
<evidence type="ECO:0000313" key="1">
    <source>
        <dbReference type="EMBL" id="GLI43261.1"/>
    </source>
</evidence>
<comment type="caution">
    <text evidence="1">The sequence shown here is derived from an EMBL/GenBank/DDBJ whole genome shotgun (WGS) entry which is preliminary data.</text>
</comment>
<evidence type="ECO:0000313" key="2">
    <source>
        <dbReference type="Proteomes" id="UP001144313"/>
    </source>
</evidence>
<keyword evidence="2" id="KW-1185">Reference proteome</keyword>
<sequence length="135" mass="13613">MHCGASGSRVEQVLRVVREQLLERADHRPGVVALAGAQVVLGVAAELGRGRLRVAVRAEIGVGVREEPGQRRVRGAFGGAFAEGGGDEVLGGPGGGVGNVDELQDLPGVGGQQRGLELVELGGGAAARGLEVAAH</sequence>
<dbReference type="Proteomes" id="UP001144313">
    <property type="component" value="Unassembled WGS sequence"/>
</dbReference>
<dbReference type="AlphaFoldDB" id="A0A9W6LI26"/>
<dbReference type="EMBL" id="BSDT01000001">
    <property type="protein sequence ID" value="GLI43261.1"/>
    <property type="molecule type" value="Genomic_DNA"/>
</dbReference>